<proteinExistence type="predicted"/>
<evidence type="ECO:0000256" key="1">
    <source>
        <dbReference type="SAM" id="MobiDB-lite"/>
    </source>
</evidence>
<reference evidence="4" key="1">
    <citation type="journal article" date="2019" name="Int. J. Syst. Evol. Microbiol.">
        <title>The Global Catalogue of Microorganisms (GCM) 10K type strain sequencing project: providing services to taxonomists for standard genome sequencing and annotation.</title>
        <authorList>
            <consortium name="The Broad Institute Genomics Platform"/>
            <consortium name="The Broad Institute Genome Sequencing Center for Infectious Disease"/>
            <person name="Wu L."/>
            <person name="Ma J."/>
        </authorList>
    </citation>
    <scope>NUCLEOTIDE SEQUENCE [LARGE SCALE GENOMIC DNA]</scope>
    <source>
        <strain evidence="4">CECT 8472</strain>
    </source>
</reference>
<dbReference type="Pfam" id="PF02470">
    <property type="entry name" value="MlaD"/>
    <property type="match status" value="1"/>
</dbReference>
<feature type="compositionally biased region" description="Gly residues" evidence="1">
    <location>
        <begin position="149"/>
        <end position="161"/>
    </location>
</feature>
<dbReference type="NCBIfam" id="TIGR04430">
    <property type="entry name" value="OM_asym_MlaD"/>
    <property type="match status" value="1"/>
</dbReference>
<dbReference type="PANTHER" id="PTHR33371:SF4">
    <property type="entry name" value="INTERMEMBRANE PHOSPHOLIPID TRANSPORT SYSTEM BINDING PROTEIN MLAD"/>
    <property type="match status" value="1"/>
</dbReference>
<dbReference type="RefSeq" id="WP_382419985.1">
    <property type="nucleotide sequence ID" value="NZ_JBHSCW010000001.1"/>
</dbReference>
<dbReference type="InterPro" id="IPR003399">
    <property type="entry name" value="Mce/MlaD"/>
</dbReference>
<comment type="caution">
    <text evidence="3">The sequence shown here is derived from an EMBL/GenBank/DDBJ whole genome shotgun (WGS) entry which is preliminary data.</text>
</comment>
<feature type="domain" description="Mce/MlaD" evidence="2">
    <location>
        <begin position="37"/>
        <end position="114"/>
    </location>
</feature>
<gene>
    <name evidence="3" type="primary">mlaD</name>
    <name evidence="3" type="ORF">ACFOW6_00340</name>
</gene>
<dbReference type="InterPro" id="IPR052336">
    <property type="entry name" value="MlaD_Phospholipid_Transporter"/>
</dbReference>
<evidence type="ECO:0000313" key="3">
    <source>
        <dbReference type="EMBL" id="MFC4349981.1"/>
    </source>
</evidence>
<keyword evidence="4" id="KW-1185">Reference proteome</keyword>
<evidence type="ECO:0000313" key="4">
    <source>
        <dbReference type="Proteomes" id="UP001595799"/>
    </source>
</evidence>
<protein>
    <submittedName>
        <fullName evidence="3">Outer membrane lipid asymmetry maintenance protein MlaD</fullName>
    </submittedName>
</protein>
<dbReference type="InterPro" id="IPR030970">
    <property type="entry name" value="ABC_MlaD"/>
</dbReference>
<sequence length="172" mass="17714">MRRNIIETVMGGLVLLIAAAFLVFAFNASDFSTASSGYRVVAEFDDASGLSTGSEVRMSGVPVGSVVSRELDEQNFLARVTLSIKDDVELPADTSAKITGDGLMGSNYVSLSPGGAEENIEPGGRIQYTQGAMNLMDLIGRFVFGGASGSGQDGSNGGSSGSSGDNPFDDPL</sequence>
<dbReference type="PANTHER" id="PTHR33371">
    <property type="entry name" value="INTERMEMBRANE PHOSPHOLIPID TRANSPORT SYSTEM BINDING PROTEIN MLAD-RELATED"/>
    <property type="match status" value="1"/>
</dbReference>
<feature type="region of interest" description="Disordered" evidence="1">
    <location>
        <begin position="149"/>
        <end position="172"/>
    </location>
</feature>
<dbReference type="Proteomes" id="UP001595799">
    <property type="component" value="Unassembled WGS sequence"/>
</dbReference>
<organism evidence="3 4">
    <name type="scientific">Fodinicurvata halophila</name>
    <dbReference type="NCBI Taxonomy" id="1419723"/>
    <lineage>
        <taxon>Bacteria</taxon>
        <taxon>Pseudomonadati</taxon>
        <taxon>Pseudomonadota</taxon>
        <taxon>Alphaproteobacteria</taxon>
        <taxon>Rhodospirillales</taxon>
        <taxon>Rhodovibrionaceae</taxon>
        <taxon>Fodinicurvata</taxon>
    </lineage>
</organism>
<accession>A0ABV8UH72</accession>
<dbReference type="EMBL" id="JBHSCW010000001">
    <property type="protein sequence ID" value="MFC4349981.1"/>
    <property type="molecule type" value="Genomic_DNA"/>
</dbReference>
<name>A0ABV8UH72_9PROT</name>
<evidence type="ECO:0000259" key="2">
    <source>
        <dbReference type="Pfam" id="PF02470"/>
    </source>
</evidence>